<evidence type="ECO:0000256" key="3">
    <source>
        <dbReference type="SAM" id="MobiDB-lite"/>
    </source>
</evidence>
<evidence type="ECO:0000313" key="4">
    <source>
        <dbReference type="EMBL" id="TMW62545.1"/>
    </source>
</evidence>
<proteinExistence type="inferred from homology"/>
<protein>
    <submittedName>
        <fullName evidence="4">Uncharacterized protein</fullName>
    </submittedName>
</protein>
<keyword evidence="5" id="KW-1185">Reference proteome</keyword>
<dbReference type="PANTHER" id="PTHR12634">
    <property type="entry name" value="SIT4 YEAST -ASSOCIATING PROTEIN-RELATED"/>
    <property type="match status" value="1"/>
</dbReference>
<dbReference type="GO" id="GO:0019903">
    <property type="term" value="F:protein phosphatase binding"/>
    <property type="evidence" value="ECO:0007669"/>
    <property type="project" value="InterPro"/>
</dbReference>
<feature type="region of interest" description="Disordered" evidence="3">
    <location>
        <begin position="675"/>
        <end position="751"/>
    </location>
</feature>
<accession>A0A8K1CG27</accession>
<dbReference type="EMBL" id="SPLM01000073">
    <property type="protein sequence ID" value="TMW62545.1"/>
    <property type="molecule type" value="Genomic_DNA"/>
</dbReference>
<dbReference type="Pfam" id="PF04499">
    <property type="entry name" value="SAPS"/>
    <property type="match status" value="1"/>
</dbReference>
<reference evidence="4" key="1">
    <citation type="submission" date="2019-03" db="EMBL/GenBank/DDBJ databases">
        <title>Long read genome sequence of the mycoparasitic Pythium oligandrum ATCC 38472 isolated from sugarbeet rhizosphere.</title>
        <authorList>
            <person name="Gaulin E."/>
        </authorList>
    </citation>
    <scope>NUCLEOTIDE SEQUENCE</scope>
    <source>
        <strain evidence="4">ATCC 38472_TT</strain>
    </source>
</reference>
<feature type="compositionally biased region" description="Low complexity" evidence="3">
    <location>
        <begin position="739"/>
        <end position="751"/>
    </location>
</feature>
<dbReference type="Proteomes" id="UP000794436">
    <property type="component" value="Unassembled WGS sequence"/>
</dbReference>
<sequence length="751" mass="82738">MSLFAAMSDENSVWAKGSSLFNISSPLNDLLETDSFTLEQILQEDELIQEVKTRNTKLLEFLSQDQVVQKLVEYVVRTPEEGSDDLRALKYPYMSCEVICCDISSITETLACANDGKIVETLFEFLYQPTPLDPRLAGYFEKIMSMLMVRKPQEMTALMNKNTDKLLKGFVAHAQSFSIAELFKRLLQPYHNDYMDDMMDFPGMSLGFPPSNSWYGMGHDDDDASVGTPTSSTQKSLSWQQDKVVIDLLLANLTPTDTEGKPLDSDVHKHSADVLVDVIHCGTRAQQNDPASPASMSAPTSYALLEYLETKDVVEKILNLAVPPADATFVASSMTSALSVLSALLSRHTNARYSTTDELPATVASTLERLPQLCSTLRAEDHDAGTIRNQRYQTVPRLGLRRLKLVGLVVLLMQTKFQKVDAALLEQDAINICLDLFFKFESVNMLHADVESMIVGILESGGPDLLKGLIKNARLLERIVEAHEKNEEAVKQPKGFSYGFVGHLHRICNMIISLTEDVRGEGVEERQSLNDMTHADSVLEMLEEDKEVWKKWDELATKVLAPIYERERLPLGGSSNSVSGDDPYSVIGGFNPNEAILNEKFAEMLGSSAFDPQEDFDIKNSNDTPMLPDMHDSSSSSDEEEDRHGEKGEGWSNFEGGASWANFEHAANAFASSFDPNASFANFDDAPDSPPAVMEFVNDNEATSNVSSEGDAEETEASTGAEPVAEAAKPADEAEPAEEAAPTEAAKPAEE</sequence>
<dbReference type="PANTHER" id="PTHR12634:SF8">
    <property type="entry name" value="FIERY MOUNTAIN, ISOFORM D"/>
    <property type="match status" value="1"/>
</dbReference>
<dbReference type="InterPro" id="IPR007587">
    <property type="entry name" value="SAPS"/>
</dbReference>
<keyword evidence="2" id="KW-0131">Cell cycle</keyword>
<dbReference type="AlphaFoldDB" id="A0A8K1CG27"/>
<gene>
    <name evidence="4" type="ORF">Poli38472_005163</name>
</gene>
<evidence type="ECO:0000256" key="1">
    <source>
        <dbReference type="ARBA" id="ARBA00006180"/>
    </source>
</evidence>
<evidence type="ECO:0000256" key="2">
    <source>
        <dbReference type="ARBA" id="ARBA00023306"/>
    </source>
</evidence>
<comment type="caution">
    <text evidence="4">The sequence shown here is derived from an EMBL/GenBank/DDBJ whole genome shotgun (WGS) entry which is preliminary data.</text>
</comment>
<dbReference type="OrthoDB" id="295029at2759"/>
<evidence type="ECO:0000313" key="5">
    <source>
        <dbReference type="Proteomes" id="UP000794436"/>
    </source>
</evidence>
<feature type="region of interest" description="Disordered" evidence="3">
    <location>
        <begin position="612"/>
        <end position="656"/>
    </location>
</feature>
<name>A0A8K1CG27_PYTOL</name>
<organism evidence="4 5">
    <name type="scientific">Pythium oligandrum</name>
    <name type="common">Mycoparasitic fungus</name>
    <dbReference type="NCBI Taxonomy" id="41045"/>
    <lineage>
        <taxon>Eukaryota</taxon>
        <taxon>Sar</taxon>
        <taxon>Stramenopiles</taxon>
        <taxon>Oomycota</taxon>
        <taxon>Peronosporomycetes</taxon>
        <taxon>Pythiales</taxon>
        <taxon>Pythiaceae</taxon>
        <taxon>Pythium</taxon>
    </lineage>
</organism>
<comment type="similarity">
    <text evidence="1">Belongs to the SAPS family.</text>
</comment>
<dbReference type="GO" id="GO:0019888">
    <property type="term" value="F:protein phosphatase regulator activity"/>
    <property type="evidence" value="ECO:0007669"/>
    <property type="project" value="TreeGrafter"/>
</dbReference>